<protein>
    <submittedName>
        <fullName evidence="2">Uncharacterized protein</fullName>
    </submittedName>
</protein>
<keyword evidence="1" id="KW-1133">Transmembrane helix</keyword>
<evidence type="ECO:0000313" key="2">
    <source>
        <dbReference type="EMBL" id="RIW37368.1"/>
    </source>
</evidence>
<dbReference type="InterPro" id="IPR048147">
    <property type="entry name" value="CBO0543-like"/>
</dbReference>
<keyword evidence="1" id="KW-0812">Transmembrane</keyword>
<feature type="transmembrane region" description="Helical" evidence="1">
    <location>
        <begin position="59"/>
        <end position="83"/>
    </location>
</feature>
<feature type="transmembrane region" description="Helical" evidence="1">
    <location>
        <begin position="126"/>
        <end position="143"/>
    </location>
</feature>
<name>A0A3A1R3S0_9BACI</name>
<keyword evidence="3" id="KW-1185">Reference proteome</keyword>
<dbReference type="NCBIfam" id="NF041644">
    <property type="entry name" value="CBO0543_fam"/>
    <property type="match status" value="1"/>
</dbReference>
<dbReference type="EMBL" id="QXIR01000004">
    <property type="protein sequence ID" value="RIW37368.1"/>
    <property type="molecule type" value="Genomic_DNA"/>
</dbReference>
<feature type="transmembrane region" description="Helical" evidence="1">
    <location>
        <begin position="150"/>
        <end position="169"/>
    </location>
</feature>
<proteinExistence type="predicted"/>
<sequence>MQTSFLLFFIILGLIFGDWKNWKDYYPTLLFWIIGDLLYESLLSDYRVWEFKPVWIDRFILPTHTLIATGIAFLAYPFAIVIFLGRMPKSMLHRIFWIILWALLFECVEIVAYLGDSIKHHHGWSLLWSLLFNLATFSILMLHKWKPWTAWLSSMFIIAVLFIVFDVPLPD</sequence>
<evidence type="ECO:0000256" key="1">
    <source>
        <dbReference type="SAM" id="Phobius"/>
    </source>
</evidence>
<dbReference type="Proteomes" id="UP000265801">
    <property type="component" value="Unassembled WGS sequence"/>
</dbReference>
<reference evidence="2 3" key="1">
    <citation type="submission" date="2018-09" db="EMBL/GenBank/DDBJ databases">
        <title>Bacillus saliacetes sp. nov., isolated from Thai shrimp paste (Ka-pi).</title>
        <authorList>
            <person name="Daroonpunt R."/>
            <person name="Tanasupawat S."/>
            <person name="Yiamsombut S."/>
        </authorList>
    </citation>
    <scope>NUCLEOTIDE SEQUENCE [LARGE SCALE GENOMIC DNA]</scope>
    <source>
        <strain evidence="2 3">SKP7-4</strain>
    </source>
</reference>
<dbReference type="OrthoDB" id="1730091at2"/>
<comment type="caution">
    <text evidence="2">The sequence shown here is derived from an EMBL/GenBank/DDBJ whole genome shotgun (WGS) entry which is preliminary data.</text>
</comment>
<dbReference type="RefSeq" id="WP_119545787.1">
    <property type="nucleotide sequence ID" value="NZ_QXIR01000004.1"/>
</dbReference>
<dbReference type="AlphaFoldDB" id="A0A3A1R3S0"/>
<feature type="transmembrane region" description="Helical" evidence="1">
    <location>
        <begin position="95"/>
        <end position="114"/>
    </location>
</feature>
<evidence type="ECO:0000313" key="3">
    <source>
        <dbReference type="Proteomes" id="UP000265801"/>
    </source>
</evidence>
<accession>A0A3A1R3S0</accession>
<keyword evidence="1" id="KW-0472">Membrane</keyword>
<organism evidence="2 3">
    <name type="scientific">Bacillus salacetis</name>
    <dbReference type="NCBI Taxonomy" id="2315464"/>
    <lineage>
        <taxon>Bacteria</taxon>
        <taxon>Bacillati</taxon>
        <taxon>Bacillota</taxon>
        <taxon>Bacilli</taxon>
        <taxon>Bacillales</taxon>
        <taxon>Bacillaceae</taxon>
        <taxon>Bacillus</taxon>
    </lineage>
</organism>
<gene>
    <name evidence="2" type="ORF">D3H55_04865</name>
</gene>